<dbReference type="Proteomes" id="UP000694558">
    <property type="component" value="Chromosome 4"/>
</dbReference>
<reference evidence="1" key="1">
    <citation type="submission" date="2023-05" db="EMBL/GenBank/DDBJ databases">
        <title>High-quality long-read genome of Scophthalmus maximus.</title>
        <authorList>
            <person name="Lien S."/>
            <person name="Martinez P."/>
        </authorList>
    </citation>
    <scope>NUCLEOTIDE SEQUENCE [LARGE SCALE GENOMIC DNA]</scope>
</reference>
<reference evidence="1" key="2">
    <citation type="submission" date="2025-08" db="UniProtKB">
        <authorList>
            <consortium name="Ensembl"/>
        </authorList>
    </citation>
    <scope>IDENTIFICATION</scope>
</reference>
<evidence type="ECO:0000313" key="2">
    <source>
        <dbReference type="Proteomes" id="UP000694558"/>
    </source>
</evidence>
<accession>A0A8D3BNI2</accession>
<dbReference type="Ensembl" id="ENSSMAT00000065989.1">
    <property type="protein sequence ID" value="ENSSMAP00000036590.1"/>
    <property type="gene ID" value="ENSSMAG00000030720.1"/>
</dbReference>
<protein>
    <submittedName>
        <fullName evidence="1">Uncharacterized protein</fullName>
    </submittedName>
</protein>
<name>A0A8D3BNI2_SCOMX</name>
<proteinExistence type="predicted"/>
<sequence length="84" mass="9127">TESLTLCVFKNLPADKPDTSSAAEAAHPREDGRCVSRQLALALAVSIQKRMAGVSVFKRDEALHRGTTHTAHYSICCVYLAPPF</sequence>
<dbReference type="AlphaFoldDB" id="A0A8D3BNI2"/>
<organism evidence="1 2">
    <name type="scientific">Scophthalmus maximus</name>
    <name type="common">Turbot</name>
    <name type="synonym">Psetta maxima</name>
    <dbReference type="NCBI Taxonomy" id="52904"/>
    <lineage>
        <taxon>Eukaryota</taxon>
        <taxon>Metazoa</taxon>
        <taxon>Chordata</taxon>
        <taxon>Craniata</taxon>
        <taxon>Vertebrata</taxon>
        <taxon>Euteleostomi</taxon>
        <taxon>Actinopterygii</taxon>
        <taxon>Neopterygii</taxon>
        <taxon>Teleostei</taxon>
        <taxon>Neoteleostei</taxon>
        <taxon>Acanthomorphata</taxon>
        <taxon>Carangaria</taxon>
        <taxon>Pleuronectiformes</taxon>
        <taxon>Pleuronectoidei</taxon>
        <taxon>Scophthalmidae</taxon>
        <taxon>Scophthalmus</taxon>
    </lineage>
</organism>
<evidence type="ECO:0000313" key="1">
    <source>
        <dbReference type="Ensembl" id="ENSSMAP00000036590.1"/>
    </source>
</evidence>